<accession>A0A1M6I9H3</accession>
<sequence length="149" mass="17262">MKCIRQYIMSLCVTVQFNGNCREAVLFYARAFKQEIPLFLTYEEGKSSLPCECKIPDKMKSRVMHSRLNIAGTPVDFCDLPEAFGFMQGSNMFLSASYKEYDKAKKVFDFLKQDGEVDVPFTQTGVDKYYGILEDKFHVQWIINAQLNY</sequence>
<name>A0A1M6I9H3_9FIRM</name>
<protein>
    <submittedName>
        <fullName evidence="1">PhnB protein</fullName>
    </submittedName>
</protein>
<proteinExistence type="predicted"/>
<dbReference type="InterPro" id="IPR029068">
    <property type="entry name" value="Glyas_Bleomycin-R_OHBP_Dase"/>
</dbReference>
<dbReference type="SUPFAM" id="SSF54593">
    <property type="entry name" value="Glyoxalase/Bleomycin resistance protein/Dihydroxybiphenyl dioxygenase"/>
    <property type="match status" value="1"/>
</dbReference>
<gene>
    <name evidence="1" type="ORF">SAMN02745243_00285</name>
</gene>
<reference evidence="1 2" key="1">
    <citation type="submission" date="2016-11" db="EMBL/GenBank/DDBJ databases">
        <authorList>
            <person name="Jaros S."/>
            <person name="Januszkiewicz K."/>
            <person name="Wedrychowicz H."/>
        </authorList>
    </citation>
    <scope>NUCLEOTIDE SEQUENCE [LARGE SCALE GENOMIC DNA]</scope>
    <source>
        <strain evidence="1 2">DSM 15480</strain>
    </source>
</reference>
<dbReference type="PANTHER" id="PTHR33990">
    <property type="entry name" value="PROTEIN YJDN-RELATED"/>
    <property type="match status" value="1"/>
</dbReference>
<organism evidence="1 2">
    <name type="scientific">Hespellia stercorisuis DSM 15480</name>
    <dbReference type="NCBI Taxonomy" id="1121950"/>
    <lineage>
        <taxon>Bacteria</taxon>
        <taxon>Bacillati</taxon>
        <taxon>Bacillota</taxon>
        <taxon>Clostridia</taxon>
        <taxon>Lachnospirales</taxon>
        <taxon>Lachnospiraceae</taxon>
        <taxon>Hespellia</taxon>
    </lineage>
</organism>
<dbReference type="EMBL" id="FQZY01000006">
    <property type="protein sequence ID" value="SHJ31124.1"/>
    <property type="molecule type" value="Genomic_DNA"/>
</dbReference>
<dbReference type="STRING" id="1121950.SAMN02745243_00285"/>
<dbReference type="OrthoDB" id="9795306at2"/>
<keyword evidence="2" id="KW-1185">Reference proteome</keyword>
<dbReference type="AlphaFoldDB" id="A0A1M6I9H3"/>
<dbReference type="RefSeq" id="WP_084533870.1">
    <property type="nucleotide sequence ID" value="NZ_FQZY01000006.1"/>
</dbReference>
<evidence type="ECO:0000313" key="1">
    <source>
        <dbReference type="EMBL" id="SHJ31124.1"/>
    </source>
</evidence>
<dbReference type="PANTHER" id="PTHR33990:SF1">
    <property type="entry name" value="PROTEIN YJDN"/>
    <property type="match status" value="1"/>
</dbReference>
<dbReference type="Gene3D" id="3.10.180.10">
    <property type="entry name" value="2,3-Dihydroxybiphenyl 1,2-Dioxygenase, domain 1"/>
    <property type="match status" value="1"/>
</dbReference>
<evidence type="ECO:0000313" key="2">
    <source>
        <dbReference type="Proteomes" id="UP000184301"/>
    </source>
</evidence>
<dbReference type="Proteomes" id="UP000184301">
    <property type="component" value="Unassembled WGS sequence"/>
</dbReference>